<keyword evidence="3" id="KW-0547">Nucleotide-binding</keyword>
<dbReference type="Proteomes" id="UP000437736">
    <property type="component" value="Unassembled WGS sequence"/>
</dbReference>
<dbReference type="Gene3D" id="3.30.930.10">
    <property type="entry name" value="Bira Bifunctional Protein, Domain 2"/>
    <property type="match status" value="1"/>
</dbReference>
<keyword evidence="2 8" id="KW-0436">Ligase</keyword>
<evidence type="ECO:0000313" key="9">
    <source>
        <dbReference type="Proteomes" id="UP000437736"/>
    </source>
</evidence>
<reference evidence="8 9" key="1">
    <citation type="submission" date="2019-11" db="EMBL/GenBank/DDBJ databases">
        <title>Acidiferrimicrobium australis gen. nov., sp. nov., an acidophilic and obligately heterotrophic, member of the Actinobacteria that catalyses dissimilatory oxido- reduction of iron isolated from metal-rich acidic water in Chile.</title>
        <authorList>
            <person name="Gonzalez D."/>
            <person name="Huber K."/>
            <person name="Hedrich S."/>
            <person name="Rojas-Villalobos C."/>
            <person name="Quatrini R."/>
            <person name="Dinamarca M.A."/>
            <person name="Schwarz A."/>
            <person name="Canales C."/>
            <person name="Nancucheo I."/>
        </authorList>
    </citation>
    <scope>NUCLEOTIDE SEQUENCE [LARGE SCALE GENOMIC DNA]</scope>
    <source>
        <strain evidence="8 9">USS-CCA1</strain>
    </source>
</reference>
<dbReference type="InterPro" id="IPR002312">
    <property type="entry name" value="Asp/Asn-tRNA-synth_IIb"/>
</dbReference>
<keyword evidence="4" id="KW-0067">ATP-binding</keyword>
<dbReference type="SUPFAM" id="SSF50249">
    <property type="entry name" value="Nucleic acid-binding proteins"/>
    <property type="match status" value="1"/>
</dbReference>
<evidence type="ECO:0000256" key="2">
    <source>
        <dbReference type="ARBA" id="ARBA00022598"/>
    </source>
</evidence>
<proteinExistence type="inferred from homology"/>
<feature type="non-terminal residue" evidence="8">
    <location>
        <position position="599"/>
    </location>
</feature>
<comment type="similarity">
    <text evidence="1">Belongs to the class-II aminoacyl-tRNA synthetase family. Type 1 subfamily.</text>
</comment>
<sequence length="599" mass="65306">MEASPPLAVNRYRDHRCGDLRPSDVGREVRLAGWVAAKRDHGGLLFVDLRDPSGGTAGGLVQLVAHPGRPAFEVLESLRLESVVSVTGTVLARSPETVNPRLPTGEVEVGAETAEVLSSADVLPFPVERDTEVGEENRLRYRYLDLRRGPLAERLARRNRLATIVRSHLGARGFLEVQTPILTASSPEGARDFLVPSSLYPGEFYALPQAPQQFKQLLMVGGIERYFQIAPCFRDEASRADRSPGEFYQIDLEMAFATQEDVFDEVERLMTAIVGGMTDKATAAPFPRLTFADAIDRYGTDKPDLRFGLELAELTGPLGGRTELPMFAEAPGAGNVIRALRVPGGWDRSRKWFDAFADDAKKAGVIGTWLQLDPSGTKGPLARRLADEEVKVVVEAAGAATGDAVLVAVGRRDPASALLGDHRRRLGRELGLADPATLAFAWVVDFPMFERNEETGGWDFSHNPFSMPQGGMEALQDLDPGSVLAYQYDLVCNGIELSSGAVRNHRPDIMEAAFAIAGYGPERIRTSFPALWNAFHYGPPPHAGIAPGFDRILMVLEDQANIREVIAFPLNQSARDLLMGAPSPVSETQLSDVHLRVVP</sequence>
<dbReference type="NCBIfam" id="NF001750">
    <property type="entry name" value="PRK00476.1"/>
    <property type="match status" value="1"/>
</dbReference>
<dbReference type="PANTHER" id="PTHR22594">
    <property type="entry name" value="ASPARTYL/LYSYL-TRNA SYNTHETASE"/>
    <property type="match status" value="1"/>
</dbReference>
<evidence type="ECO:0000256" key="4">
    <source>
        <dbReference type="ARBA" id="ARBA00022840"/>
    </source>
</evidence>
<dbReference type="Gene3D" id="3.30.1360.30">
    <property type="entry name" value="GAD-like domain"/>
    <property type="match status" value="1"/>
</dbReference>
<evidence type="ECO:0000256" key="6">
    <source>
        <dbReference type="ARBA" id="ARBA00023146"/>
    </source>
</evidence>
<evidence type="ECO:0000256" key="1">
    <source>
        <dbReference type="ARBA" id="ARBA00006303"/>
    </source>
</evidence>
<dbReference type="PRINTS" id="PR01042">
    <property type="entry name" value="TRNASYNTHASP"/>
</dbReference>
<gene>
    <name evidence="8" type="primary">aspS</name>
    <name evidence="8" type="ORF">GHK86_02380</name>
</gene>
<dbReference type="HAMAP" id="MF_00044">
    <property type="entry name" value="Asp_tRNA_synth_type1"/>
    <property type="match status" value="1"/>
</dbReference>
<dbReference type="EC" id="6.1.1.12" evidence="8"/>
<dbReference type="Gene3D" id="2.40.50.140">
    <property type="entry name" value="Nucleic acid-binding proteins"/>
    <property type="match status" value="1"/>
</dbReference>
<dbReference type="GO" id="GO:0004815">
    <property type="term" value="F:aspartate-tRNA ligase activity"/>
    <property type="evidence" value="ECO:0007669"/>
    <property type="project" value="UniProtKB-EC"/>
</dbReference>
<dbReference type="SUPFAM" id="SSF55681">
    <property type="entry name" value="Class II aaRS and biotin synthetases"/>
    <property type="match status" value="1"/>
</dbReference>
<dbReference type="EMBL" id="WJHE01000100">
    <property type="protein sequence ID" value="MST31578.1"/>
    <property type="molecule type" value="Genomic_DNA"/>
</dbReference>
<dbReference type="InterPro" id="IPR047089">
    <property type="entry name" value="Asp-tRNA-ligase_1_N"/>
</dbReference>
<dbReference type="Pfam" id="PF00152">
    <property type="entry name" value="tRNA-synt_2"/>
    <property type="match status" value="1"/>
</dbReference>
<comment type="caution">
    <text evidence="8">The sequence shown here is derived from an EMBL/GenBank/DDBJ whole genome shotgun (WGS) entry which is preliminary data.</text>
</comment>
<dbReference type="InterPro" id="IPR006195">
    <property type="entry name" value="aa-tRNA-synth_II"/>
</dbReference>
<protein>
    <submittedName>
        <fullName evidence="8">Aspartate--tRNA ligase</fullName>
        <ecNumber evidence="8">6.1.1.12</ecNumber>
    </submittedName>
</protein>
<accession>A0ABW9QPG5</accession>
<keyword evidence="9" id="KW-1185">Reference proteome</keyword>
<dbReference type="PROSITE" id="PS50862">
    <property type="entry name" value="AA_TRNA_LIGASE_II"/>
    <property type="match status" value="1"/>
</dbReference>
<evidence type="ECO:0000259" key="7">
    <source>
        <dbReference type="PROSITE" id="PS50862"/>
    </source>
</evidence>
<dbReference type="Pfam" id="PF01336">
    <property type="entry name" value="tRNA_anti-codon"/>
    <property type="match status" value="1"/>
</dbReference>
<evidence type="ECO:0000256" key="3">
    <source>
        <dbReference type="ARBA" id="ARBA00022741"/>
    </source>
</evidence>
<evidence type="ECO:0000256" key="5">
    <source>
        <dbReference type="ARBA" id="ARBA00022917"/>
    </source>
</evidence>
<dbReference type="InterPro" id="IPR004365">
    <property type="entry name" value="NA-bd_OB_tRNA"/>
</dbReference>
<dbReference type="NCBIfam" id="TIGR00459">
    <property type="entry name" value="aspS_bact"/>
    <property type="match status" value="1"/>
</dbReference>
<dbReference type="InterPro" id="IPR012340">
    <property type="entry name" value="NA-bd_OB-fold"/>
</dbReference>
<evidence type="ECO:0000313" key="8">
    <source>
        <dbReference type="EMBL" id="MST31578.1"/>
    </source>
</evidence>
<keyword evidence="6" id="KW-0030">Aminoacyl-tRNA synthetase</keyword>
<dbReference type="InterPro" id="IPR004115">
    <property type="entry name" value="GAD-like_sf"/>
</dbReference>
<feature type="domain" description="Aminoacyl-transfer RNA synthetases class-II family profile" evidence="7">
    <location>
        <begin position="158"/>
        <end position="569"/>
    </location>
</feature>
<name>A0ABW9QPG5_9ACTN</name>
<dbReference type="InterPro" id="IPR004524">
    <property type="entry name" value="Asp-tRNA-ligase_1"/>
</dbReference>
<dbReference type="InterPro" id="IPR004364">
    <property type="entry name" value="Aa-tRNA-synt_II"/>
</dbReference>
<dbReference type="InterPro" id="IPR029351">
    <property type="entry name" value="GAD_dom"/>
</dbReference>
<dbReference type="InterPro" id="IPR045864">
    <property type="entry name" value="aa-tRNA-synth_II/BPL/LPL"/>
</dbReference>
<dbReference type="PANTHER" id="PTHR22594:SF5">
    <property type="entry name" value="ASPARTATE--TRNA LIGASE, MITOCHONDRIAL"/>
    <property type="match status" value="1"/>
</dbReference>
<dbReference type="CDD" id="cd04317">
    <property type="entry name" value="EcAspRS_like_N"/>
    <property type="match status" value="1"/>
</dbReference>
<dbReference type="SUPFAM" id="SSF55261">
    <property type="entry name" value="GAD domain-like"/>
    <property type="match status" value="1"/>
</dbReference>
<dbReference type="Pfam" id="PF02938">
    <property type="entry name" value="GAD"/>
    <property type="match status" value="1"/>
</dbReference>
<organism evidence="8 9">
    <name type="scientific">Acidiferrimicrobium australe</name>
    <dbReference type="NCBI Taxonomy" id="2664430"/>
    <lineage>
        <taxon>Bacteria</taxon>
        <taxon>Bacillati</taxon>
        <taxon>Actinomycetota</taxon>
        <taxon>Acidimicrobiia</taxon>
        <taxon>Acidimicrobiales</taxon>
        <taxon>Acidimicrobiaceae</taxon>
        <taxon>Acidiferrimicrobium</taxon>
    </lineage>
</organism>
<keyword evidence="5" id="KW-0648">Protein biosynthesis</keyword>